<dbReference type="Gene3D" id="1.20.1280.50">
    <property type="match status" value="1"/>
</dbReference>
<dbReference type="KEGG" id="nta:107812335"/>
<name>A0A1S4BVH2_TOBAC</name>
<dbReference type="SUPFAM" id="SSF81383">
    <property type="entry name" value="F-box domain"/>
    <property type="match status" value="1"/>
</dbReference>
<proteinExistence type="predicted"/>
<reference evidence="1" key="1">
    <citation type="journal article" date="2014" name="Nat. Commun.">
        <title>The tobacco genome sequence and its comparison with those of tomato and potato.</title>
        <authorList>
            <person name="Sierro N."/>
            <person name="Battey J.N."/>
            <person name="Ouadi S."/>
            <person name="Bakaher N."/>
            <person name="Bovet L."/>
            <person name="Willig A."/>
            <person name="Goepfert S."/>
            <person name="Peitsch M.C."/>
            <person name="Ivanov N.V."/>
        </authorList>
    </citation>
    <scope>NUCLEOTIDE SEQUENCE [LARGE SCALE GENOMIC DNA]</scope>
</reference>
<accession>A0A1S4BVH2</accession>
<dbReference type="RefSeq" id="XP_016492881.1">
    <property type="nucleotide sequence ID" value="XM_016637395.1"/>
</dbReference>
<dbReference type="PANTHER" id="PTHR33736:SF18">
    <property type="entry name" value="F-BOX DOMAIN-CONTAINING PROTEIN"/>
    <property type="match status" value="1"/>
</dbReference>
<dbReference type="AlphaFoldDB" id="A0A1S4BVH2"/>
<dbReference type="InterPro" id="IPR045283">
    <property type="entry name" value="AT3G44326-like"/>
</dbReference>
<gene>
    <name evidence="2" type="primary">LOC107812335</name>
</gene>
<organism evidence="1 2">
    <name type="scientific">Nicotiana tabacum</name>
    <name type="common">Common tobacco</name>
    <dbReference type="NCBI Taxonomy" id="4097"/>
    <lineage>
        <taxon>Eukaryota</taxon>
        <taxon>Viridiplantae</taxon>
        <taxon>Streptophyta</taxon>
        <taxon>Embryophyta</taxon>
        <taxon>Tracheophyta</taxon>
        <taxon>Spermatophyta</taxon>
        <taxon>Magnoliopsida</taxon>
        <taxon>eudicotyledons</taxon>
        <taxon>Gunneridae</taxon>
        <taxon>Pentapetalae</taxon>
        <taxon>asterids</taxon>
        <taxon>lamiids</taxon>
        <taxon>Solanales</taxon>
        <taxon>Solanaceae</taxon>
        <taxon>Nicotianoideae</taxon>
        <taxon>Nicotianeae</taxon>
        <taxon>Nicotiana</taxon>
    </lineage>
</organism>
<dbReference type="InterPro" id="IPR036047">
    <property type="entry name" value="F-box-like_dom_sf"/>
</dbReference>
<dbReference type="PANTHER" id="PTHR33736">
    <property type="entry name" value="F-BOX PROTEIN-RELATED"/>
    <property type="match status" value="1"/>
</dbReference>
<dbReference type="RefSeq" id="XP_016492881.2">
    <property type="nucleotide sequence ID" value="XM_016637395.2"/>
</dbReference>
<dbReference type="GeneID" id="107812335"/>
<keyword evidence="1" id="KW-1185">Reference proteome</keyword>
<dbReference type="STRING" id="4097.A0A1S4BVH2"/>
<reference evidence="2" key="2">
    <citation type="submission" date="2025-08" db="UniProtKB">
        <authorList>
            <consortium name="RefSeq"/>
        </authorList>
    </citation>
    <scope>IDENTIFICATION</scope>
    <source>
        <tissue evidence="2">Leaf</tissue>
    </source>
</reference>
<protein>
    <submittedName>
        <fullName evidence="2">F-box protein At2g27310</fullName>
    </submittedName>
</protein>
<evidence type="ECO:0000313" key="2">
    <source>
        <dbReference type="RefSeq" id="XP_016492881.2"/>
    </source>
</evidence>
<dbReference type="OrthoDB" id="671172at2759"/>
<dbReference type="OMA" id="VTCCGKA"/>
<evidence type="ECO:0000313" key="1">
    <source>
        <dbReference type="Proteomes" id="UP000790787"/>
    </source>
</evidence>
<dbReference type="PaxDb" id="4097-A0A1S4BVH2"/>
<sequence>MSSCSTTTTTSDDGGRTAITAVHPDIIQILILTKLDGPTLISTSSASSQLKNLCSDDILWQKICNSYWPSSSNPLVQNAISTFPSGHRSFFSDSFPAILHHNNTNICRTEYRNFLTSELISAVDIHFEENLLYSKVVKTETKSGWFMTSPFRVDLLGHKETVTTPVKFDGDDGICKSRLKENMKLSWILIDPKKNRAVNMSSLKPVSVRRHWLTGELKVRYSTVMASGADAGDGGGLVQCGIVVTCEGKEGGELHVREVSMQMEDMDGKVLCGKDSLVILQEAMEGGRKKRKEGEEKERYEKFLELRKLWRERKQRREKRLDMVCILSGITIFISFWTLIVLGSRSSGSYFS</sequence>
<dbReference type="Proteomes" id="UP000790787">
    <property type="component" value="Chromosome 18"/>
</dbReference>